<comment type="caution">
    <text evidence="3">The sequence shown here is derived from an EMBL/GenBank/DDBJ whole genome shotgun (WGS) entry which is preliminary data.</text>
</comment>
<keyword evidence="1" id="KW-1133">Transmembrane helix</keyword>
<dbReference type="InterPro" id="IPR037136">
    <property type="entry name" value="RNA3'_phos_cyclase_dom_sf"/>
</dbReference>
<accession>A0ABD1C4I8</accession>
<reference evidence="3 4" key="1">
    <citation type="submission" date="2024-04" db="EMBL/GenBank/DDBJ databases">
        <title>Genome assembly C_amara_ONT_v2.</title>
        <authorList>
            <person name="Yant L."/>
            <person name="Moore C."/>
            <person name="Slenker M."/>
        </authorList>
    </citation>
    <scope>NUCLEOTIDE SEQUENCE [LARGE SCALE GENOMIC DNA]</scope>
    <source>
        <tissue evidence="3">Leaf</tissue>
    </source>
</reference>
<dbReference type="Proteomes" id="UP001558713">
    <property type="component" value="Unassembled WGS sequence"/>
</dbReference>
<keyword evidence="1" id="KW-0812">Transmembrane</keyword>
<proteinExistence type="predicted"/>
<evidence type="ECO:0000313" key="2">
    <source>
        <dbReference type="EMBL" id="KAL1190728.1"/>
    </source>
</evidence>
<protein>
    <submittedName>
        <fullName evidence="3">RNA 3'-terminal phosphate cyclase-like protein</fullName>
    </submittedName>
</protein>
<evidence type="ECO:0000256" key="1">
    <source>
        <dbReference type="SAM" id="Phobius"/>
    </source>
</evidence>
<keyword evidence="1" id="KW-0472">Membrane</keyword>
<dbReference type="Gene3D" id="3.65.10.20">
    <property type="entry name" value="RNA 3'-terminal phosphate cyclase domain"/>
    <property type="match status" value="1"/>
</dbReference>
<feature type="transmembrane region" description="Helical" evidence="1">
    <location>
        <begin position="83"/>
        <end position="102"/>
    </location>
</feature>
<dbReference type="AlphaFoldDB" id="A0ABD1C4I8"/>
<gene>
    <name evidence="2" type="ORF">V5N11_030626</name>
    <name evidence="3" type="ORF">V5N11_035486</name>
</gene>
<keyword evidence="4" id="KW-1185">Reference proteome</keyword>
<name>A0ABD1C4I8_CARAN</name>
<evidence type="ECO:0000313" key="3">
    <source>
        <dbReference type="EMBL" id="KAL1224376.1"/>
    </source>
</evidence>
<dbReference type="EMBL" id="JBANAX010000871">
    <property type="protein sequence ID" value="KAL1190728.1"/>
    <property type="molecule type" value="Genomic_DNA"/>
</dbReference>
<sequence length="103" mass="11662">MRLKKLELLIHSTHQGLLFIRCALFQQDISKVRVGTLSPSGVETLRNINEFLGLNFDIRPGTTTWTLMLKCIGSGLIKLSRKLSWFITIIVVVFVNTISFTVL</sequence>
<organism evidence="3 4">
    <name type="scientific">Cardamine amara subsp. amara</name>
    <dbReference type="NCBI Taxonomy" id="228776"/>
    <lineage>
        <taxon>Eukaryota</taxon>
        <taxon>Viridiplantae</taxon>
        <taxon>Streptophyta</taxon>
        <taxon>Embryophyta</taxon>
        <taxon>Tracheophyta</taxon>
        <taxon>Spermatophyta</taxon>
        <taxon>Magnoliopsida</taxon>
        <taxon>eudicotyledons</taxon>
        <taxon>Gunneridae</taxon>
        <taxon>Pentapetalae</taxon>
        <taxon>rosids</taxon>
        <taxon>malvids</taxon>
        <taxon>Brassicales</taxon>
        <taxon>Brassicaceae</taxon>
        <taxon>Cardamineae</taxon>
        <taxon>Cardamine</taxon>
    </lineage>
</organism>
<dbReference type="EMBL" id="JBANAX010000056">
    <property type="protein sequence ID" value="KAL1224376.1"/>
    <property type="molecule type" value="Genomic_DNA"/>
</dbReference>
<evidence type="ECO:0000313" key="4">
    <source>
        <dbReference type="Proteomes" id="UP001558713"/>
    </source>
</evidence>